<proteinExistence type="predicted"/>
<organism evidence="1 2">
    <name type="scientific">Mytilus coruscus</name>
    <name type="common">Sea mussel</name>
    <dbReference type="NCBI Taxonomy" id="42192"/>
    <lineage>
        <taxon>Eukaryota</taxon>
        <taxon>Metazoa</taxon>
        <taxon>Spiralia</taxon>
        <taxon>Lophotrochozoa</taxon>
        <taxon>Mollusca</taxon>
        <taxon>Bivalvia</taxon>
        <taxon>Autobranchia</taxon>
        <taxon>Pteriomorphia</taxon>
        <taxon>Mytilida</taxon>
        <taxon>Mytiloidea</taxon>
        <taxon>Mytilidae</taxon>
        <taxon>Mytilinae</taxon>
        <taxon>Mytilus</taxon>
    </lineage>
</organism>
<evidence type="ECO:0000313" key="1">
    <source>
        <dbReference type="EMBL" id="CAC5391434.1"/>
    </source>
</evidence>
<keyword evidence="2" id="KW-1185">Reference proteome</keyword>
<dbReference type="EMBL" id="CACVKT020004756">
    <property type="protein sequence ID" value="CAC5391434.1"/>
    <property type="molecule type" value="Genomic_DNA"/>
</dbReference>
<dbReference type="OrthoDB" id="425681at2759"/>
<dbReference type="AlphaFoldDB" id="A0A6J8C8L3"/>
<reference evidence="1 2" key="1">
    <citation type="submission" date="2020-06" db="EMBL/GenBank/DDBJ databases">
        <authorList>
            <person name="Li R."/>
            <person name="Bekaert M."/>
        </authorList>
    </citation>
    <scope>NUCLEOTIDE SEQUENCE [LARGE SCALE GENOMIC DNA]</scope>
    <source>
        <strain evidence="2">wild</strain>
    </source>
</reference>
<gene>
    <name evidence="1" type="ORF">MCOR_26444</name>
</gene>
<accession>A0A6J8C8L3</accession>
<dbReference type="Proteomes" id="UP000507470">
    <property type="component" value="Unassembled WGS sequence"/>
</dbReference>
<sequence length="177" mass="20557">MRRVCMQDGRPRGMQHESYFNYRQAKRDFRNIQKLAKERNIEETYDDIYNVVELDIRLFWKLIERQKPNTFRIVSAMKDNNVVHTSPESICNAFANYFEDLYTPADTSTFDDPTLNEMNKAYSEIKRVCKSDEDLYLPGGPTSCDISLISAYAIVLVSLKAASCTSWASYINHLQNV</sequence>
<protein>
    <submittedName>
        <fullName evidence="1">Uncharacterized protein</fullName>
    </submittedName>
</protein>
<name>A0A6J8C8L3_MYTCO</name>
<evidence type="ECO:0000313" key="2">
    <source>
        <dbReference type="Proteomes" id="UP000507470"/>
    </source>
</evidence>